<dbReference type="InterPro" id="IPR036427">
    <property type="entry name" value="Bromodomain-like_sf"/>
</dbReference>
<dbReference type="Pfam" id="PF20826">
    <property type="entry name" value="PHD_5"/>
    <property type="match status" value="1"/>
</dbReference>
<dbReference type="PROSITE" id="PS01359">
    <property type="entry name" value="ZF_PHD_1"/>
    <property type="match status" value="1"/>
</dbReference>
<dbReference type="GO" id="GO:0003682">
    <property type="term" value="F:chromatin binding"/>
    <property type="evidence" value="ECO:0007669"/>
    <property type="project" value="InterPro"/>
</dbReference>
<evidence type="ECO:0000256" key="15">
    <source>
        <dbReference type="ARBA" id="ARBA00022853"/>
    </source>
</evidence>
<keyword evidence="17 21" id="KW-0103">Bromodomain</keyword>
<evidence type="ECO:0000256" key="20">
    <source>
        <dbReference type="ARBA" id="ARBA00023242"/>
    </source>
</evidence>
<dbReference type="KEGG" id="tng:GSTEN00032567G001"/>
<feature type="region of interest" description="Disordered" evidence="22">
    <location>
        <begin position="297"/>
        <end position="466"/>
    </location>
</feature>
<evidence type="ECO:0000256" key="17">
    <source>
        <dbReference type="ARBA" id="ARBA00023117"/>
    </source>
</evidence>
<dbReference type="OrthoDB" id="79252at2759"/>
<dbReference type="FunFam" id="2.30.30.490:FF:000056">
    <property type="entry name" value="Ash1 (absent, small, or homeotic)-like"/>
    <property type="match status" value="1"/>
</dbReference>
<reference evidence="28" key="2">
    <citation type="submission" date="2004-02" db="EMBL/GenBank/DDBJ databases">
        <authorList>
            <consortium name="Genoscope"/>
            <consortium name="Whitehead Institute Centre for Genome Research"/>
        </authorList>
    </citation>
    <scope>NUCLEOTIDE SEQUENCE</scope>
</reference>
<keyword evidence="13" id="KW-0833">Ubl conjugation pathway</keyword>
<evidence type="ECO:0000256" key="2">
    <source>
        <dbReference type="ARBA" id="ARBA00004123"/>
    </source>
</evidence>
<feature type="region of interest" description="Disordered" evidence="22">
    <location>
        <begin position="2424"/>
        <end position="2533"/>
    </location>
</feature>
<feature type="compositionally biased region" description="Low complexity" evidence="22">
    <location>
        <begin position="304"/>
        <end position="325"/>
    </location>
</feature>
<dbReference type="InterPro" id="IPR043320">
    <property type="entry name" value="Bromo_ASH1L"/>
</dbReference>
<feature type="domain" description="BAH" evidence="26">
    <location>
        <begin position="2260"/>
        <end position="2397"/>
    </location>
</feature>
<dbReference type="EC" id="2.3.2.27" evidence="4"/>
<dbReference type="FunFam" id="2.170.270.10:FF:000011">
    <property type="entry name" value="Histone-lysine N-methyltransferase"/>
    <property type="match status" value="1"/>
</dbReference>
<keyword evidence="8" id="KW-0808">Transferase</keyword>
<dbReference type="Gene3D" id="2.170.270.10">
    <property type="entry name" value="SET domain"/>
    <property type="match status" value="1"/>
</dbReference>
<feature type="region of interest" description="Disordered" evidence="22">
    <location>
        <begin position="1492"/>
        <end position="1531"/>
    </location>
</feature>
<dbReference type="GO" id="GO:0061630">
    <property type="term" value="F:ubiquitin protein ligase activity"/>
    <property type="evidence" value="ECO:0007669"/>
    <property type="project" value="UniProtKB-EC"/>
</dbReference>
<evidence type="ECO:0000256" key="7">
    <source>
        <dbReference type="ARBA" id="ARBA00022603"/>
    </source>
</evidence>
<evidence type="ECO:0000259" key="24">
    <source>
        <dbReference type="PROSITE" id="PS50280"/>
    </source>
</evidence>
<feature type="compositionally biased region" description="Low complexity" evidence="22">
    <location>
        <begin position="852"/>
        <end position="861"/>
    </location>
</feature>
<accession>Q4RLB0</accession>
<dbReference type="InterPro" id="IPR017956">
    <property type="entry name" value="AT_hook_DNA-bd_motif"/>
</dbReference>
<dbReference type="InterPro" id="IPR039525">
    <property type="entry name" value="RNF126-like_zinc-ribbon"/>
</dbReference>
<name>Q4RLB0_TETNG</name>
<dbReference type="Gene3D" id="3.30.40.10">
    <property type="entry name" value="Zinc/RING finger domain, C3HC4 (zinc finger)"/>
    <property type="match status" value="2"/>
</dbReference>
<feature type="compositionally biased region" description="Low complexity" evidence="22">
    <location>
        <begin position="359"/>
        <end position="369"/>
    </location>
</feature>
<sequence length="2598" mass="288205">MAEAAEGPQHRFFCYRCTRETTPKLPDLVCPRCDSGFIEEVTTDSSLLDTPQSGEDLDTLFMRWQTLLVEHSLLSRLAALSDPDSPGLRPSPVSAAGAVESGEVPSSPGDEPPPGPGRRPPVEGMVEQFLADLFSNSGSPSSAPATLSSMLQYGDSAWSQGSRDAAAVTELLEQLEDTPPPAQREMISSLPTVSISQEQTECRLECPVCCEEYSSGEFVKKLPCLHYFHSGCIVPWLELKDSTTNGVKALESDTAIESSVSEGNVKLKIGLQAKRMKKPPKILENYVCRPAFRATVRHTGRGSGSSRAKGAANNEPGSQSQSPSQGREKDKSPSINRPAASSSSAASAKAPTPPPTAPPLASTTTVSPSQVNGSALTKRGSPKMDFKADAKPDTKAAIMSEKPLNLHRPPSDSKPLNSGKKTPVSQFNPRLSSTSPPLPAAKEPAFEGMKPPQYSYSADSQRDRGIQNWGAPTVTEKLAQLIATCPPSKTPKPVKPAKIEPAPLQSSGFMAPTAKQRDRALANRNTYSRMVHLSPPPPVSRPPGRPYGSRSKDGIMETSSAMASLAADDAEGHGKADSPNEQDSKPLKKRRGRKPRWNRIMIKAQTHRAGEDGVFDHNKPGLPLSASFELPSPPMKRPVGRPPNPNKVKQVSLSHNAASQLFPPQAKKRGRPKSKMPRLDAPARGCLSNKLVHSKVFALKSKEEQDPPVLHPEVDLNPPKPLPRKRGRPKRLPPTLPQEGQPPTLAPESGEMGDRLFHSKGNGQLIMKTIIGKINKMKSMKRKRILSQILLGPRTEDISKSSSSVAVSSGETATQSLSTLAASFGGKLGPQINVSKKGTIYMGKRRGRKPKAATATSAASADPFLSPNTSSPFHHHHHHHHHLQSQQHLSSEIFPSPSLSQSSGGHSPISDSFVEPGSVHFPSHSHHGHHGHAALSFPPPTQHFHYHKLSPPRPLHPTSPAPLNELKEATPSPVSESHSEETVPSDSGIGTDNNSTSDRGEKAGGAGGLGGIGMAAGMGGGLLMPGVMGAALGPGVALNSRGRRRHSAVLMEHPSPSPSPHGARSSSDPRRSHAAAPASSLMGHKEKHKHKCKRRSHGCPGYDKLKRQKRKRKKKYLQLRSRRHDPDFLAQLDEIVVRLSEIRISHRVAGHRLSGGLGVASGTSRVQGVGSRVIGGTGGPPSHHYVHRDLLPTIFRVNFGSFYSHPAYSCDPLHYVRKPDMKKKRGRPPKLRESMSEVPFVPGLGFPLSSGGFYHPSYGVPYSSGPLGLAADRYKRKENSASCIGPSRLALSTSKSHLPVESWFRMGSSKAEYSKLSQPHVAQGQGLFSDGRADNPAGCSESEDEEPLTPTEDVEDRVHESSNHTNLFASALTRTSLKGSKSRKAEAVREGSTFSRMDRPMRKDRSTSVENRELGIQTRGVTLSAPEGPELSLHHRQQQHHHQPSLFHTHGSSSSPYLTPSQDCCLDAAVPHHSYRAPASKHSLHHVNKILRAKKLQRQSRTGNNVVKKRGPGRPRKHPLPSPPPSPPAMAELNLTQQRDRGGDHLAGGRGWEGDSVVDTIESVVQGQRRKAPKRKHWDRDGNEEDRGGGSEESIRLMSSAENKPDGQCSPECQGTASTEQVPPGPITSQREKRPARPPKKKFQKAGLYSDVYKTEDPRSQFLQLYKRPDVPLYKKIRSNVYVDVKPLSGYETTTCNCRTPDDQTEKSCLDDCLNRMSFAECSPSTCPCADQCDNQRIQRHEWVQCLERFRTEGKGWGIRTKQPLRAGQFIIEYLGEVVSEQEFRSRMMEQYFSHSGNYCLNLDSGMVIDSYRMGNEARFINHSCEPNCEMQKWSVNGVYRIGLFALGEIPSGTELTYDYNFHSFNTEEQQACKCGSESCRGIIGGKSQRINGLPVKAGGARRLGRLKEKRKSKHQLKKRKRIYLQEEESSDSNKFYPHLMKPMSNRERNFVLKHRVFLLRNWEKMREKQELLKREGEREREASNLSIYARWGGVIRDDGNIKSDVFLTQFSALQTSRSVRTRRLAAAEENTEVTRTARLAHIFKEIWDMITSYKDSAGQTLAAPLVNLPSRKRNSQYYEKVSDPLDLTTIEKQILTGHYKTVESFDTDMLKVFRNAEKYYGRKSSVGRDVCRLRKAYYSARHEAAVQIDEIVGETASEADSSESLERDHGHHGGGSHDKDDDVIRCICGMYRDEGLMIQCEKCMVWQHCDCMRLETEVEHYLCEQCDLRPVDREVPMIPQPSYAQAGSVYYICLLRDDLLLHQGDCVYLMRDSRRTPEGPPLRQSYRLLSHINRDKLDIFRIEKLWKNEKGERFAFGHHYFRPHETHHSPSRRFYKNELFRMPLYEIIPLEAVVGTCCVLDLYTYCKGRPKNVKEQDVYICDYRLDKSAHLFYKIHRNRYPVCTKQYAFNHFPKRLTPKRDFSPHYVPDNYKRNGGRSAWKSERPKGAAGCEDDGSSCGRGDEFPPEAEEQRGAEGDADVAAGEPERLPAKPRRADPDVEAEEDEDEEDEEEGQDTEKHKELEHSSANGSGEMLELPLSLASSPLHQPVLGRREAQRERLNKILLDLLHRTPNKNAIDVTYLLEEGAGRRLRRRTLG</sequence>
<feature type="non-terminal residue" evidence="28">
    <location>
        <position position="2598"/>
    </location>
</feature>
<evidence type="ECO:0000259" key="26">
    <source>
        <dbReference type="PROSITE" id="PS51038"/>
    </source>
</evidence>
<reference evidence="28" key="1">
    <citation type="journal article" date="2004" name="Nature">
        <title>Genome duplication in the teleost fish Tetraodon nigroviridis reveals the early vertebrate proto-karyotype.</title>
        <authorList>
            <person name="Jaillon O."/>
            <person name="Aury J.-M."/>
            <person name="Brunet F."/>
            <person name="Petit J.-L."/>
            <person name="Stange-Thomann N."/>
            <person name="Mauceli E."/>
            <person name="Bouneau L."/>
            <person name="Fischer C."/>
            <person name="Ozouf-Costaz C."/>
            <person name="Bernot A."/>
            <person name="Nicaud S."/>
            <person name="Jaffe D."/>
            <person name="Fisher S."/>
            <person name="Lutfalla G."/>
            <person name="Dossat C."/>
            <person name="Segurens B."/>
            <person name="Dasilva C."/>
            <person name="Salanoubat M."/>
            <person name="Levy M."/>
            <person name="Boudet N."/>
            <person name="Castellano S."/>
            <person name="Anthouard V."/>
            <person name="Jubin C."/>
            <person name="Castelli V."/>
            <person name="Katinka M."/>
            <person name="Vacherie B."/>
            <person name="Biemont C."/>
            <person name="Skalli Z."/>
            <person name="Cattolico L."/>
            <person name="Poulain J."/>
            <person name="De Berardinis V."/>
            <person name="Cruaud C."/>
            <person name="Duprat S."/>
            <person name="Brottier P."/>
            <person name="Coutanceau J.-P."/>
            <person name="Gouzy J."/>
            <person name="Parra G."/>
            <person name="Lardier G."/>
            <person name="Chapple C."/>
            <person name="McKernan K.J."/>
            <person name="McEwan P."/>
            <person name="Bosak S."/>
            <person name="Kellis M."/>
            <person name="Volff J.-N."/>
            <person name="Guigo R."/>
            <person name="Zody M.C."/>
            <person name="Mesirov J."/>
            <person name="Lindblad-Toh K."/>
            <person name="Birren B."/>
            <person name="Nusbaum C."/>
            <person name="Kahn D."/>
            <person name="Robinson-Rechavi M."/>
            <person name="Laudet V."/>
            <person name="Schachter V."/>
            <person name="Quetier F."/>
            <person name="Saurin W."/>
            <person name="Scarpelli C."/>
            <person name="Wincker P."/>
            <person name="Lander E.S."/>
            <person name="Weissenbach J."/>
            <person name="Roest Crollius H."/>
        </authorList>
    </citation>
    <scope>NUCLEOTIDE SEQUENCE [LARGE SCALE GENOMIC DNA]</scope>
</reference>
<dbReference type="GO" id="GO:0008270">
    <property type="term" value="F:zinc ion binding"/>
    <property type="evidence" value="ECO:0007669"/>
    <property type="project" value="UniProtKB-KW"/>
</dbReference>
<keyword evidence="15" id="KW-0156">Chromatin regulator</keyword>
<feature type="compositionally biased region" description="Basic and acidic residues" evidence="22">
    <location>
        <begin position="382"/>
        <end position="394"/>
    </location>
</feature>
<keyword evidence="7" id="KW-0489">Methyltransferase</keyword>
<dbReference type="SMART" id="SM00439">
    <property type="entry name" value="BAH"/>
    <property type="match status" value="1"/>
</dbReference>
<feature type="compositionally biased region" description="Low complexity" evidence="22">
    <location>
        <begin position="884"/>
        <end position="913"/>
    </location>
</feature>
<dbReference type="InterPro" id="IPR001025">
    <property type="entry name" value="BAH_dom"/>
</dbReference>
<feature type="region of interest" description="Disordered" evidence="22">
    <location>
        <begin position="2157"/>
        <end position="2179"/>
    </location>
</feature>
<dbReference type="InterPro" id="IPR001841">
    <property type="entry name" value="Znf_RING"/>
</dbReference>
<evidence type="ECO:0000256" key="21">
    <source>
        <dbReference type="PROSITE-ProRule" id="PRU00035"/>
    </source>
</evidence>
<evidence type="ECO:0000256" key="8">
    <source>
        <dbReference type="ARBA" id="ARBA00022679"/>
    </source>
</evidence>
<evidence type="ECO:0000256" key="13">
    <source>
        <dbReference type="ARBA" id="ARBA00022786"/>
    </source>
</evidence>
<dbReference type="GO" id="GO:0006355">
    <property type="term" value="P:regulation of DNA-templated transcription"/>
    <property type="evidence" value="ECO:0007669"/>
    <property type="project" value="TreeGrafter"/>
</dbReference>
<evidence type="ECO:0000256" key="22">
    <source>
        <dbReference type="SAM" id="MobiDB-lite"/>
    </source>
</evidence>
<feature type="compositionally biased region" description="Polar residues" evidence="22">
    <location>
        <begin position="647"/>
        <end position="659"/>
    </location>
</feature>
<dbReference type="CDD" id="cd05525">
    <property type="entry name" value="Bromo_ASH1"/>
    <property type="match status" value="1"/>
</dbReference>
<dbReference type="PROSITE" id="PS51038">
    <property type="entry name" value="BAH"/>
    <property type="match status" value="1"/>
</dbReference>
<feature type="compositionally biased region" description="Basic and acidic residues" evidence="22">
    <location>
        <begin position="2165"/>
        <end position="2179"/>
    </location>
</feature>
<dbReference type="SMART" id="SM00384">
    <property type="entry name" value="AT_hook"/>
    <property type="match status" value="7"/>
</dbReference>
<feature type="compositionally biased region" description="Basic and acidic residues" evidence="22">
    <location>
        <begin position="570"/>
        <end position="586"/>
    </location>
</feature>
<feature type="compositionally biased region" description="Basic residues" evidence="22">
    <location>
        <begin position="873"/>
        <end position="883"/>
    </location>
</feature>
<dbReference type="PROSITE" id="PS00633">
    <property type="entry name" value="BROMODOMAIN_1"/>
    <property type="match status" value="1"/>
</dbReference>
<feature type="compositionally biased region" description="Basic residues" evidence="22">
    <location>
        <begin position="1106"/>
        <end position="1119"/>
    </location>
</feature>
<evidence type="ECO:0000256" key="19">
    <source>
        <dbReference type="ARBA" id="ARBA00023163"/>
    </source>
</evidence>
<dbReference type="CDD" id="cd19174">
    <property type="entry name" value="SET_ASH1L"/>
    <property type="match status" value="1"/>
</dbReference>
<evidence type="ECO:0000256" key="1">
    <source>
        <dbReference type="ARBA" id="ARBA00000900"/>
    </source>
</evidence>
<organism evidence="28">
    <name type="scientific">Tetraodon nigroviridis</name>
    <name type="common">Spotted green pufferfish</name>
    <name type="synonym">Chelonodon nigroviridis</name>
    <dbReference type="NCBI Taxonomy" id="99883"/>
    <lineage>
        <taxon>Eukaryota</taxon>
        <taxon>Metazoa</taxon>
        <taxon>Chordata</taxon>
        <taxon>Craniata</taxon>
        <taxon>Vertebrata</taxon>
        <taxon>Euteleostomi</taxon>
        <taxon>Actinopterygii</taxon>
        <taxon>Neopterygii</taxon>
        <taxon>Teleostei</taxon>
        <taxon>Neoteleostei</taxon>
        <taxon>Acanthomorphata</taxon>
        <taxon>Eupercaria</taxon>
        <taxon>Tetraodontiformes</taxon>
        <taxon>Tetradontoidea</taxon>
        <taxon>Tetraodontidae</taxon>
        <taxon>Tetraodon</taxon>
    </lineage>
</organism>
<dbReference type="GO" id="GO:0032259">
    <property type="term" value="P:methylation"/>
    <property type="evidence" value="ECO:0007669"/>
    <property type="project" value="UniProtKB-KW"/>
</dbReference>
<feature type="compositionally biased region" description="Basic and acidic residues" evidence="22">
    <location>
        <begin position="1578"/>
        <end position="1595"/>
    </location>
</feature>
<feature type="domain" description="Post-SET" evidence="25">
    <location>
        <begin position="1869"/>
        <end position="1885"/>
    </location>
</feature>
<evidence type="ECO:0000256" key="6">
    <source>
        <dbReference type="ARBA" id="ARBA00022553"/>
    </source>
</evidence>
<dbReference type="Pfam" id="PF01426">
    <property type="entry name" value="BAH"/>
    <property type="match status" value="1"/>
</dbReference>
<keyword evidence="11" id="KW-0677">Repeat</keyword>
<evidence type="ECO:0000256" key="12">
    <source>
        <dbReference type="ARBA" id="ARBA00022771"/>
    </source>
</evidence>
<feature type="compositionally biased region" description="Pro residues" evidence="22">
    <location>
        <begin position="534"/>
        <end position="545"/>
    </location>
</feature>
<dbReference type="PROSITE" id="PS50868">
    <property type="entry name" value="POST_SET"/>
    <property type="match status" value="1"/>
</dbReference>
<dbReference type="FunFam" id="3.30.40.10:FF:000113">
    <property type="entry name" value="Histone-lysine N-methyltransferase"/>
    <property type="match status" value="1"/>
</dbReference>
<keyword evidence="5" id="KW-0158">Chromosome</keyword>
<dbReference type="GO" id="GO:0042800">
    <property type="term" value="F:histone H3K4 methyltransferase activity"/>
    <property type="evidence" value="ECO:0007669"/>
    <property type="project" value="TreeGrafter"/>
</dbReference>
<feature type="region of interest" description="Disordered" evidence="22">
    <location>
        <begin position="80"/>
        <end position="122"/>
    </location>
</feature>
<keyword evidence="10" id="KW-0479">Metal-binding</keyword>
<dbReference type="InterPro" id="IPR011011">
    <property type="entry name" value="Znf_FYVE_PHD"/>
</dbReference>
<dbReference type="SUPFAM" id="SSF57850">
    <property type="entry name" value="RING/U-box"/>
    <property type="match status" value="1"/>
</dbReference>
<evidence type="ECO:0000259" key="27">
    <source>
        <dbReference type="PROSITE" id="PS51215"/>
    </source>
</evidence>
<dbReference type="Pfam" id="PF00856">
    <property type="entry name" value="SET"/>
    <property type="match status" value="1"/>
</dbReference>
<dbReference type="PROSITE" id="PS50280">
    <property type="entry name" value="SET"/>
    <property type="match status" value="1"/>
</dbReference>
<protein>
    <recommendedName>
        <fullName evidence="4">RING-type E3 ubiquitin transferase</fullName>
        <ecNumber evidence="4">2.3.2.27</ecNumber>
    </recommendedName>
</protein>
<dbReference type="InterPro" id="IPR001965">
    <property type="entry name" value="Znf_PHD"/>
</dbReference>
<keyword evidence="20" id="KW-0539">Nucleus</keyword>
<dbReference type="PANTHER" id="PTHR46147:SF1">
    <property type="entry name" value="HISTONE-LYSINE N-METHYLTRANSFERASE ASH1L"/>
    <property type="match status" value="1"/>
</dbReference>
<dbReference type="EMBL" id="CAAE01015022">
    <property type="protein sequence ID" value="CAG10822.1"/>
    <property type="molecule type" value="Genomic_DNA"/>
</dbReference>
<evidence type="ECO:0000256" key="14">
    <source>
        <dbReference type="ARBA" id="ARBA00022833"/>
    </source>
</evidence>
<feature type="compositionally biased region" description="Basic residues" evidence="22">
    <location>
        <begin position="722"/>
        <end position="731"/>
    </location>
</feature>
<dbReference type="InterPro" id="IPR001214">
    <property type="entry name" value="SET_dom"/>
</dbReference>
<dbReference type="InterPro" id="IPR006560">
    <property type="entry name" value="AWS_dom"/>
</dbReference>
<keyword evidence="6" id="KW-0597">Phosphoprotein</keyword>
<feature type="compositionally biased region" description="Acidic residues" evidence="22">
    <location>
        <begin position="2499"/>
        <end position="2515"/>
    </location>
</feature>
<dbReference type="GO" id="GO:0005694">
    <property type="term" value="C:chromosome"/>
    <property type="evidence" value="ECO:0007669"/>
    <property type="project" value="UniProtKB-SubCell"/>
</dbReference>
<dbReference type="SUPFAM" id="SSF82199">
    <property type="entry name" value="SET domain"/>
    <property type="match status" value="1"/>
</dbReference>
<feature type="compositionally biased region" description="Polar residues" evidence="22">
    <location>
        <begin position="414"/>
        <end position="435"/>
    </location>
</feature>
<comment type="subcellular location">
    <subcellularLocation>
        <location evidence="3">Chromosome</location>
    </subcellularLocation>
    <subcellularLocation>
        <location evidence="2">Nucleus</location>
    </subcellularLocation>
</comment>
<feature type="compositionally biased region" description="Basic residues" evidence="22">
    <location>
        <begin position="587"/>
        <end position="597"/>
    </location>
</feature>
<feature type="domain" description="SET" evidence="24">
    <location>
        <begin position="1745"/>
        <end position="1861"/>
    </location>
</feature>
<keyword evidence="16" id="KW-0805">Transcription regulation</keyword>
<evidence type="ECO:0000259" key="23">
    <source>
        <dbReference type="PROSITE" id="PS50014"/>
    </source>
</evidence>
<keyword evidence="18" id="KW-0010">Activator</keyword>
<feature type="compositionally biased region" description="Basic residues" evidence="22">
    <location>
        <begin position="1507"/>
        <end position="1519"/>
    </location>
</feature>
<dbReference type="CDD" id="cd15548">
    <property type="entry name" value="PHD_ASH1L"/>
    <property type="match status" value="1"/>
</dbReference>
<keyword evidence="19" id="KW-0804">Transcription</keyword>
<dbReference type="Pfam" id="PF14369">
    <property type="entry name" value="Zn_ribbon_19"/>
    <property type="match status" value="1"/>
</dbReference>
<feature type="region of interest" description="Disordered" evidence="22">
    <location>
        <begin position="839"/>
        <end position="1005"/>
    </location>
</feature>
<feature type="domain" description="AWS" evidence="27">
    <location>
        <begin position="1691"/>
        <end position="1742"/>
    </location>
</feature>
<dbReference type="SMART" id="SM00317">
    <property type="entry name" value="SET"/>
    <property type="match status" value="1"/>
</dbReference>
<dbReference type="SMART" id="SM00297">
    <property type="entry name" value="BROMO"/>
    <property type="match status" value="1"/>
</dbReference>
<feature type="compositionally biased region" description="Low complexity" evidence="22">
    <location>
        <begin position="100"/>
        <end position="109"/>
    </location>
</feature>
<dbReference type="InterPro" id="IPR013083">
    <property type="entry name" value="Znf_RING/FYVE/PHD"/>
</dbReference>
<evidence type="ECO:0000256" key="4">
    <source>
        <dbReference type="ARBA" id="ARBA00012483"/>
    </source>
</evidence>
<keyword evidence="14" id="KW-0862">Zinc</keyword>
<dbReference type="GO" id="GO:0003677">
    <property type="term" value="F:DNA binding"/>
    <property type="evidence" value="ECO:0007669"/>
    <property type="project" value="InterPro"/>
</dbReference>
<feature type="compositionally biased region" description="Polar residues" evidence="22">
    <location>
        <begin position="1450"/>
        <end position="1459"/>
    </location>
</feature>
<comment type="catalytic activity">
    <reaction evidence="1">
        <text>S-ubiquitinyl-[E2 ubiquitin-conjugating enzyme]-L-cysteine + [acceptor protein]-L-lysine = [E2 ubiquitin-conjugating enzyme]-L-cysteine + N(6)-ubiquitinyl-[acceptor protein]-L-lysine.</text>
        <dbReference type="EC" id="2.3.2.27"/>
    </reaction>
</comment>
<dbReference type="Pfam" id="PF17907">
    <property type="entry name" value="AWS"/>
    <property type="match status" value="1"/>
</dbReference>
<feature type="region of interest" description="Disordered" evidence="22">
    <location>
        <begin position="1423"/>
        <end position="1459"/>
    </location>
</feature>
<evidence type="ECO:0000256" key="11">
    <source>
        <dbReference type="ARBA" id="ARBA00022737"/>
    </source>
</evidence>
<feature type="compositionally biased region" description="Basic residues" evidence="22">
    <location>
        <begin position="1434"/>
        <end position="1443"/>
    </location>
</feature>
<dbReference type="InterPro" id="IPR018359">
    <property type="entry name" value="Bromodomain_CS"/>
</dbReference>
<keyword evidence="9" id="KW-0949">S-adenosyl-L-methionine</keyword>
<feature type="domain" description="Bromo" evidence="23">
    <location>
        <begin position="2058"/>
        <end position="2128"/>
    </location>
</feature>
<feature type="compositionally biased region" description="Pro residues" evidence="22">
    <location>
        <begin position="631"/>
        <end position="645"/>
    </location>
</feature>
<evidence type="ECO:0000256" key="18">
    <source>
        <dbReference type="ARBA" id="ARBA00023159"/>
    </source>
</evidence>
<gene>
    <name evidence="28" type="ORF">GSTENG00032567001</name>
</gene>
<feature type="region of interest" description="Disordered" evidence="22">
    <location>
        <begin position="1315"/>
        <end position="1409"/>
    </location>
</feature>
<dbReference type="SMART" id="SM00249">
    <property type="entry name" value="PHD"/>
    <property type="match status" value="1"/>
</dbReference>
<dbReference type="CDD" id="cd04717">
    <property type="entry name" value="BAH_polybromo"/>
    <property type="match status" value="1"/>
</dbReference>
<dbReference type="FunFam" id="1.20.920.10:FF:000025">
    <property type="entry name" value="Histone-lysine N-methyltransferase"/>
    <property type="match status" value="1"/>
</dbReference>
<dbReference type="Pfam" id="PF13639">
    <property type="entry name" value="zf-RING_2"/>
    <property type="match status" value="1"/>
</dbReference>
<evidence type="ECO:0000256" key="10">
    <source>
        <dbReference type="ARBA" id="ARBA00022723"/>
    </source>
</evidence>
<feature type="compositionally biased region" description="Polar residues" evidence="22">
    <location>
        <begin position="1363"/>
        <end position="1379"/>
    </location>
</feature>
<feature type="compositionally biased region" description="Low complexity" evidence="22">
    <location>
        <begin position="338"/>
        <end position="350"/>
    </location>
</feature>
<keyword evidence="12" id="KW-0863">Zinc-finger</keyword>
<feature type="compositionally biased region" description="Pro residues" evidence="22">
    <location>
        <begin position="951"/>
        <end position="960"/>
    </location>
</feature>
<dbReference type="SMART" id="SM00508">
    <property type="entry name" value="PostSET"/>
    <property type="match status" value="1"/>
</dbReference>
<feature type="compositionally biased region" description="Polar residues" evidence="22">
    <location>
        <begin position="1611"/>
        <end position="1621"/>
    </location>
</feature>
<feature type="compositionally biased region" description="Basic and acidic residues" evidence="22">
    <location>
        <begin position="2485"/>
        <end position="2498"/>
    </location>
</feature>
<evidence type="ECO:0000256" key="9">
    <source>
        <dbReference type="ARBA" id="ARBA00022691"/>
    </source>
</evidence>
<feature type="compositionally biased region" description="Basic residues" evidence="22">
    <location>
        <begin position="666"/>
        <end position="676"/>
    </location>
</feature>
<evidence type="ECO:0000256" key="3">
    <source>
        <dbReference type="ARBA" id="ARBA00004286"/>
    </source>
</evidence>
<feature type="compositionally biased region" description="Basic and acidic residues" evidence="22">
    <location>
        <begin position="2516"/>
        <end position="2525"/>
    </location>
</feature>
<dbReference type="InterPro" id="IPR043151">
    <property type="entry name" value="BAH_sf"/>
</dbReference>
<feature type="compositionally biased region" description="Basic residues" evidence="22">
    <location>
        <begin position="923"/>
        <end position="932"/>
    </location>
</feature>
<dbReference type="InterPro" id="IPR019786">
    <property type="entry name" value="Zinc_finger_PHD-type_CS"/>
</dbReference>
<dbReference type="PROSITE" id="PS50014">
    <property type="entry name" value="BROMODOMAIN_2"/>
    <property type="match status" value="1"/>
</dbReference>
<feature type="compositionally biased region" description="Pro residues" evidence="22">
    <location>
        <begin position="110"/>
        <end position="119"/>
    </location>
</feature>
<dbReference type="SMART" id="SM00570">
    <property type="entry name" value="AWS"/>
    <property type="match status" value="1"/>
</dbReference>
<evidence type="ECO:0000256" key="5">
    <source>
        <dbReference type="ARBA" id="ARBA00022454"/>
    </source>
</evidence>
<feature type="region of interest" description="Disordered" evidence="22">
    <location>
        <begin position="485"/>
        <end position="687"/>
    </location>
</feature>
<dbReference type="GO" id="GO:0005654">
    <property type="term" value="C:nucleoplasm"/>
    <property type="evidence" value="ECO:0007669"/>
    <property type="project" value="TreeGrafter"/>
</dbReference>
<feature type="region of interest" description="Disordered" evidence="22">
    <location>
        <begin position="1564"/>
        <end position="1648"/>
    </location>
</feature>
<evidence type="ECO:0000259" key="25">
    <source>
        <dbReference type="PROSITE" id="PS50868"/>
    </source>
</evidence>
<feature type="region of interest" description="Disordered" evidence="22">
    <location>
        <begin position="1050"/>
        <end position="1119"/>
    </location>
</feature>
<dbReference type="SUPFAM" id="SSF47370">
    <property type="entry name" value="Bromodomain"/>
    <property type="match status" value="1"/>
</dbReference>
<dbReference type="InterPro" id="IPR043319">
    <property type="entry name" value="PHD_ASH1L"/>
</dbReference>
<dbReference type="InterPro" id="IPR001487">
    <property type="entry name" value="Bromodomain"/>
</dbReference>
<dbReference type="Gene3D" id="2.30.30.490">
    <property type="match status" value="1"/>
</dbReference>
<dbReference type="Gene3D" id="1.20.920.10">
    <property type="entry name" value="Bromodomain-like"/>
    <property type="match status" value="1"/>
</dbReference>
<feature type="compositionally biased region" description="Basic residues" evidence="22">
    <location>
        <begin position="1085"/>
        <end position="1097"/>
    </location>
</feature>
<proteinExistence type="predicted"/>
<evidence type="ECO:0000256" key="16">
    <source>
        <dbReference type="ARBA" id="ARBA00023015"/>
    </source>
</evidence>
<evidence type="ECO:0000313" key="28">
    <source>
        <dbReference type="EMBL" id="CAG10822.1"/>
    </source>
</evidence>
<dbReference type="Pfam" id="PF00439">
    <property type="entry name" value="Bromodomain"/>
    <property type="match status" value="1"/>
</dbReference>
<dbReference type="InterPro" id="IPR003616">
    <property type="entry name" value="Post-SET_dom"/>
</dbReference>
<feature type="compositionally biased region" description="Acidic residues" evidence="22">
    <location>
        <begin position="1341"/>
        <end position="1355"/>
    </location>
</feature>
<feature type="compositionally biased region" description="Basic and acidic residues" evidence="22">
    <location>
        <begin position="608"/>
        <end position="619"/>
    </location>
</feature>
<comment type="caution">
    <text evidence="28">The sequence shown here is derived from an EMBL/GenBank/DDBJ whole genome shotgun (WGS) entry which is preliminary data.</text>
</comment>
<dbReference type="SUPFAM" id="SSF57903">
    <property type="entry name" value="FYVE/PHD zinc finger"/>
    <property type="match status" value="1"/>
</dbReference>
<feature type="compositionally biased region" description="Basic and acidic residues" evidence="22">
    <location>
        <begin position="1396"/>
        <end position="1409"/>
    </location>
</feature>
<dbReference type="InterPro" id="IPR046341">
    <property type="entry name" value="SET_dom_sf"/>
</dbReference>
<feature type="compositionally biased region" description="Basic residues" evidence="22">
    <location>
        <begin position="1568"/>
        <end position="1577"/>
    </location>
</feature>
<dbReference type="PANTHER" id="PTHR46147">
    <property type="entry name" value="HISTONE-LYSINE N-METHYLTRANSFERASE ASH1"/>
    <property type="match status" value="1"/>
</dbReference>
<feature type="region of interest" description="Disordered" evidence="22">
    <location>
        <begin position="702"/>
        <end position="760"/>
    </location>
</feature>
<dbReference type="PROSITE" id="PS51215">
    <property type="entry name" value="AWS"/>
    <property type="match status" value="1"/>
</dbReference>
<feature type="compositionally biased region" description="Polar residues" evidence="22">
    <location>
        <begin position="972"/>
        <end position="997"/>
    </location>
</feature>